<protein>
    <submittedName>
        <fullName evidence="2">Uncharacterized protein</fullName>
    </submittedName>
</protein>
<name>E1A2U2_9CAUD</name>
<accession>E1A2U2</accession>
<dbReference type="RefSeq" id="YP_003969484.1">
    <property type="nucleotide sequence ID" value="NC_014636.1"/>
</dbReference>
<organism evidence="2 3">
    <name type="scientific">Aeromonas phage phiAS5</name>
    <dbReference type="NCBI Taxonomy" id="879630"/>
    <lineage>
        <taxon>Viruses</taxon>
        <taxon>Duplodnaviria</taxon>
        <taxon>Heunggongvirae</taxon>
        <taxon>Uroviricota</taxon>
        <taxon>Caudoviricetes</taxon>
        <taxon>Pantevenvirales</taxon>
        <taxon>Straboviridae</taxon>
        <taxon>Chrysonvirus</taxon>
        <taxon>Chrysonvirus as5</taxon>
    </lineage>
</organism>
<sequence>MIAFQIWVSTIIFGLLGMIWGRDTWYDALVKFALLGLTIVGILILYRENGFSGIPMK</sequence>
<keyword evidence="1" id="KW-1133">Transmembrane helix</keyword>
<dbReference type="GeneID" id="9861602"/>
<proteinExistence type="predicted"/>
<dbReference type="Proteomes" id="UP000002236">
    <property type="component" value="Segment"/>
</dbReference>
<reference evidence="2 3" key="1">
    <citation type="journal article" date="2012" name="Vet. Microbiol.">
        <title>Complete genome sequence and characterization of a broad-host range T4-like bacteriophage phiAS5 infecting Aeromonas salmonicida subsp. salmonicida.</title>
        <authorList>
            <person name="Kim J.H."/>
            <person name="Son J.S."/>
            <person name="Choi Y.J."/>
            <person name="Choresca C.H.Jr."/>
            <person name="Shin S.P."/>
            <person name="Han J.E."/>
            <person name="Jun J.W."/>
            <person name="Park S.C."/>
        </authorList>
    </citation>
    <scope>NUCLEOTIDE SEQUENCE [LARGE SCALE GENOMIC DNA]</scope>
</reference>
<dbReference type="EMBL" id="HM452126">
    <property type="protein sequence ID" value="ADM80038.1"/>
    <property type="molecule type" value="Genomic_DNA"/>
</dbReference>
<evidence type="ECO:0000256" key="1">
    <source>
        <dbReference type="SAM" id="Phobius"/>
    </source>
</evidence>
<keyword evidence="3" id="KW-1185">Reference proteome</keyword>
<feature type="transmembrane region" description="Helical" evidence="1">
    <location>
        <begin position="6"/>
        <end position="21"/>
    </location>
</feature>
<feature type="transmembrane region" description="Helical" evidence="1">
    <location>
        <begin position="28"/>
        <end position="46"/>
    </location>
</feature>
<evidence type="ECO:0000313" key="2">
    <source>
        <dbReference type="EMBL" id="ADM80038.1"/>
    </source>
</evidence>
<evidence type="ECO:0000313" key="3">
    <source>
        <dbReference type="Proteomes" id="UP000002236"/>
    </source>
</evidence>
<keyword evidence="1" id="KW-0472">Membrane</keyword>
<keyword evidence="1" id="KW-0812">Transmembrane</keyword>
<dbReference type="KEGG" id="vg:9861602"/>
<gene>
    <name evidence="2" type="ORF">phiAS5_ORF0195</name>
</gene>